<keyword evidence="2" id="KW-1003">Cell membrane</keyword>
<keyword evidence="5 8" id="KW-1133">Transmembrane helix</keyword>
<evidence type="ECO:0000313" key="10">
    <source>
        <dbReference type="EMBL" id="OQO88980.1"/>
    </source>
</evidence>
<name>A0A1V8ZVY2_SACPI</name>
<evidence type="ECO:0000256" key="6">
    <source>
        <dbReference type="ARBA" id="ARBA00023118"/>
    </source>
</evidence>
<dbReference type="GO" id="GO:0051607">
    <property type="term" value="P:defense response to virus"/>
    <property type="evidence" value="ECO:0007669"/>
    <property type="project" value="UniProtKB-KW"/>
</dbReference>
<evidence type="ECO:0000259" key="9">
    <source>
        <dbReference type="Pfam" id="PF18967"/>
    </source>
</evidence>
<keyword evidence="3 8" id="KW-0812">Transmembrane</keyword>
<comment type="subcellular location">
    <subcellularLocation>
        <location evidence="1">Cell membrane</location>
    </subcellularLocation>
</comment>
<evidence type="ECO:0000256" key="4">
    <source>
        <dbReference type="ARBA" id="ARBA00022741"/>
    </source>
</evidence>
<feature type="transmembrane region" description="Helical" evidence="8">
    <location>
        <begin position="65"/>
        <end position="86"/>
    </location>
</feature>
<sequence>MTTASTAPHTVDLPPRLVEARALVYTELQRADAKASGLLTIAPLAVAAAALAVDTDDVDLPAVSIVGLWAAGLLLAGAVVLLLDVIRPRLGRQSQPGTWLHAARHGADTLLDSASTAEVIAEDVAALARSAVRKHHRLRVAVWLVIAAVVALAASLAVAAAH</sequence>
<evidence type="ECO:0000256" key="1">
    <source>
        <dbReference type="ARBA" id="ARBA00004236"/>
    </source>
</evidence>
<dbReference type="InterPro" id="IPR043760">
    <property type="entry name" value="PycTM_dom"/>
</dbReference>
<keyword evidence="11" id="KW-1185">Reference proteome</keyword>
<evidence type="ECO:0000256" key="8">
    <source>
        <dbReference type="SAM" id="Phobius"/>
    </source>
</evidence>
<comment type="caution">
    <text evidence="10">The sequence shown here is derived from an EMBL/GenBank/DDBJ whole genome shotgun (WGS) entry which is preliminary data.</text>
</comment>
<dbReference type="GO" id="GO:0005886">
    <property type="term" value="C:plasma membrane"/>
    <property type="evidence" value="ECO:0007669"/>
    <property type="project" value="UniProtKB-SubCell"/>
</dbReference>
<dbReference type="AlphaFoldDB" id="A0A1V8ZVY2"/>
<dbReference type="RefSeq" id="WP_081195497.1">
    <property type="nucleotide sequence ID" value="NZ_MWIH01000010.1"/>
</dbReference>
<evidence type="ECO:0000313" key="11">
    <source>
        <dbReference type="Proteomes" id="UP000192591"/>
    </source>
</evidence>
<feature type="transmembrane region" description="Helical" evidence="8">
    <location>
        <begin position="140"/>
        <end position="161"/>
    </location>
</feature>
<dbReference type="STRING" id="1962155.B1813_22775"/>
<proteinExistence type="predicted"/>
<evidence type="ECO:0000256" key="5">
    <source>
        <dbReference type="ARBA" id="ARBA00022989"/>
    </source>
</evidence>
<evidence type="ECO:0000256" key="7">
    <source>
        <dbReference type="ARBA" id="ARBA00023136"/>
    </source>
</evidence>
<accession>A0A1V8ZVY2</accession>
<dbReference type="Proteomes" id="UP000192591">
    <property type="component" value="Unassembled WGS sequence"/>
</dbReference>
<reference evidence="10 11" key="1">
    <citation type="submission" date="2017-02" db="EMBL/GenBank/DDBJ databases">
        <title>Draft genome of Saccharomonospora sp. 154.</title>
        <authorList>
            <person name="Alonso-Carmona G.S."/>
            <person name="De La Haba R."/>
            <person name="Vera-Gargallo B."/>
            <person name="Sandoval-Trujillo A.H."/>
            <person name="Ramirez-Duran N."/>
            <person name="Ventosa A."/>
        </authorList>
    </citation>
    <scope>NUCLEOTIDE SEQUENCE [LARGE SCALE GENOMIC DNA]</scope>
    <source>
        <strain evidence="10 11">LRS4.154</strain>
    </source>
</reference>
<protein>
    <recommendedName>
        <fullName evidence="9">Pycsar effector protein domain-containing protein</fullName>
    </recommendedName>
</protein>
<feature type="domain" description="Pycsar effector protein" evidence="9">
    <location>
        <begin position="19"/>
        <end position="159"/>
    </location>
</feature>
<keyword evidence="4" id="KW-0547">Nucleotide-binding</keyword>
<keyword evidence="6" id="KW-0051">Antiviral defense</keyword>
<dbReference type="Pfam" id="PF18967">
    <property type="entry name" value="PycTM"/>
    <property type="match status" value="1"/>
</dbReference>
<evidence type="ECO:0000256" key="3">
    <source>
        <dbReference type="ARBA" id="ARBA00022692"/>
    </source>
</evidence>
<dbReference type="EMBL" id="MWIH01000010">
    <property type="protein sequence ID" value="OQO88980.1"/>
    <property type="molecule type" value="Genomic_DNA"/>
</dbReference>
<organism evidence="10 11">
    <name type="scientific">Saccharomonospora piscinae</name>
    <dbReference type="NCBI Taxonomy" id="687388"/>
    <lineage>
        <taxon>Bacteria</taxon>
        <taxon>Bacillati</taxon>
        <taxon>Actinomycetota</taxon>
        <taxon>Actinomycetes</taxon>
        <taxon>Pseudonocardiales</taxon>
        <taxon>Pseudonocardiaceae</taxon>
        <taxon>Saccharomonospora</taxon>
    </lineage>
</organism>
<evidence type="ECO:0000256" key="2">
    <source>
        <dbReference type="ARBA" id="ARBA00022475"/>
    </source>
</evidence>
<gene>
    <name evidence="10" type="ORF">B1813_22775</name>
</gene>
<feature type="transmembrane region" description="Helical" evidence="8">
    <location>
        <begin position="35"/>
        <end position="53"/>
    </location>
</feature>
<keyword evidence="7 8" id="KW-0472">Membrane</keyword>
<dbReference type="GO" id="GO:0000166">
    <property type="term" value="F:nucleotide binding"/>
    <property type="evidence" value="ECO:0007669"/>
    <property type="project" value="UniProtKB-KW"/>
</dbReference>